<proteinExistence type="predicted"/>
<keyword evidence="3" id="KW-1185">Reference proteome</keyword>
<feature type="region of interest" description="Disordered" evidence="1">
    <location>
        <begin position="270"/>
        <end position="292"/>
    </location>
</feature>
<gene>
    <name evidence="2" type="ORF">AGLY_002340</name>
</gene>
<organism evidence="2 3">
    <name type="scientific">Aphis glycines</name>
    <name type="common">Soybean aphid</name>
    <dbReference type="NCBI Taxonomy" id="307491"/>
    <lineage>
        <taxon>Eukaryota</taxon>
        <taxon>Metazoa</taxon>
        <taxon>Ecdysozoa</taxon>
        <taxon>Arthropoda</taxon>
        <taxon>Hexapoda</taxon>
        <taxon>Insecta</taxon>
        <taxon>Pterygota</taxon>
        <taxon>Neoptera</taxon>
        <taxon>Paraneoptera</taxon>
        <taxon>Hemiptera</taxon>
        <taxon>Sternorrhyncha</taxon>
        <taxon>Aphidomorpha</taxon>
        <taxon>Aphidoidea</taxon>
        <taxon>Aphididae</taxon>
        <taxon>Aphidini</taxon>
        <taxon>Aphis</taxon>
        <taxon>Aphis</taxon>
    </lineage>
</organism>
<reference evidence="2 3" key="1">
    <citation type="submission" date="2019-08" db="EMBL/GenBank/DDBJ databases">
        <title>The genome of the soybean aphid Biotype 1, its phylome, world population structure and adaptation to the North American continent.</title>
        <authorList>
            <person name="Giordano R."/>
            <person name="Donthu R.K."/>
            <person name="Hernandez A.G."/>
            <person name="Wright C.L."/>
            <person name="Zimin A.V."/>
        </authorList>
    </citation>
    <scope>NUCLEOTIDE SEQUENCE [LARGE SCALE GENOMIC DNA]</scope>
    <source>
        <tissue evidence="2">Whole aphids</tissue>
    </source>
</reference>
<dbReference type="AlphaFoldDB" id="A0A6G0U438"/>
<comment type="caution">
    <text evidence="2">The sequence shown here is derived from an EMBL/GenBank/DDBJ whole genome shotgun (WGS) entry which is preliminary data.</text>
</comment>
<sequence length="292" mass="33755">MKFVKQEIKLTVENVDPPTLFQEHRHGALLPNTIRSLIVGLSGFGKTNLIFTLLTNINEIRFYNVYIYSKTLDQPKYKMLGNILSGTDVGLFTFYENEKVLPSEEALPNLVFIFDDIISENQKIARTYFSRARHNLIDVFNLAQNETNLMHVYNEHCSGDMSYTEFKDFCTSCWRKGRFEFIVINKDCERDNGRYRHGFDTFCCYCENASFANMNANGEVLGELIKAKENIKRKYSELKHGKAEIHSLVSDTLSPIIEPLNDLKNYKPLQVQPTPVSPTQEADDYHDYEITD</sequence>
<dbReference type="EMBL" id="VYZN01000008">
    <property type="protein sequence ID" value="KAE9543540.1"/>
    <property type="molecule type" value="Genomic_DNA"/>
</dbReference>
<evidence type="ECO:0000313" key="2">
    <source>
        <dbReference type="EMBL" id="KAE9543540.1"/>
    </source>
</evidence>
<evidence type="ECO:0000256" key="1">
    <source>
        <dbReference type="SAM" id="MobiDB-lite"/>
    </source>
</evidence>
<feature type="compositionally biased region" description="Basic and acidic residues" evidence="1">
    <location>
        <begin position="283"/>
        <end position="292"/>
    </location>
</feature>
<evidence type="ECO:0000313" key="3">
    <source>
        <dbReference type="Proteomes" id="UP000475862"/>
    </source>
</evidence>
<dbReference type="Proteomes" id="UP000475862">
    <property type="component" value="Unassembled WGS sequence"/>
</dbReference>
<accession>A0A6G0U438</accession>
<feature type="compositionally biased region" description="Polar residues" evidence="1">
    <location>
        <begin position="271"/>
        <end position="280"/>
    </location>
</feature>
<protein>
    <submittedName>
        <fullName evidence="2">Uncharacterized protein</fullName>
    </submittedName>
</protein>
<name>A0A6G0U438_APHGL</name>